<evidence type="ECO:0000256" key="9">
    <source>
        <dbReference type="SAM" id="Phobius"/>
    </source>
</evidence>
<keyword evidence="5" id="KW-0547">Nucleotide-binding</keyword>
<dbReference type="GO" id="GO:0005886">
    <property type="term" value="C:plasma membrane"/>
    <property type="evidence" value="ECO:0007669"/>
    <property type="project" value="UniProtKB-SubCell"/>
</dbReference>
<evidence type="ECO:0000313" key="12">
    <source>
        <dbReference type="EMBL" id="SEC23711.1"/>
    </source>
</evidence>
<comment type="subcellular location">
    <subcellularLocation>
        <location evidence="1">Cell membrane</location>
        <topology evidence="1">Multi-pass membrane protein</topology>
    </subcellularLocation>
</comment>
<evidence type="ECO:0000259" key="11">
    <source>
        <dbReference type="PROSITE" id="PS50929"/>
    </source>
</evidence>
<evidence type="ECO:0000256" key="7">
    <source>
        <dbReference type="ARBA" id="ARBA00022989"/>
    </source>
</evidence>
<keyword evidence="6 12" id="KW-0067">ATP-binding</keyword>
<keyword evidence="7 9" id="KW-1133">Transmembrane helix</keyword>
<dbReference type="GO" id="GO:0034040">
    <property type="term" value="F:ATPase-coupled lipid transmembrane transporter activity"/>
    <property type="evidence" value="ECO:0007669"/>
    <property type="project" value="TreeGrafter"/>
</dbReference>
<dbReference type="Gene3D" id="3.40.50.300">
    <property type="entry name" value="P-loop containing nucleotide triphosphate hydrolases"/>
    <property type="match status" value="1"/>
</dbReference>
<feature type="domain" description="ABC transporter" evidence="10">
    <location>
        <begin position="354"/>
        <end position="587"/>
    </location>
</feature>
<dbReference type="Proteomes" id="UP000183687">
    <property type="component" value="Unassembled WGS sequence"/>
</dbReference>
<dbReference type="SUPFAM" id="SSF90123">
    <property type="entry name" value="ABC transporter transmembrane region"/>
    <property type="match status" value="1"/>
</dbReference>
<dbReference type="CDD" id="cd18781">
    <property type="entry name" value="ABC_6TM_AarD_CydDC_like"/>
    <property type="match status" value="1"/>
</dbReference>
<name>A0AB38A8B3_9ACTN</name>
<dbReference type="InterPro" id="IPR036640">
    <property type="entry name" value="ABC1_TM_sf"/>
</dbReference>
<evidence type="ECO:0000259" key="10">
    <source>
        <dbReference type="PROSITE" id="PS50893"/>
    </source>
</evidence>
<reference evidence="12 13" key="1">
    <citation type="submission" date="2016-10" db="EMBL/GenBank/DDBJ databases">
        <authorList>
            <person name="Varghese N."/>
            <person name="Submissions S."/>
        </authorList>
    </citation>
    <scope>NUCLEOTIDE SEQUENCE [LARGE SCALE GENOMIC DNA]</scope>
    <source>
        <strain evidence="12 13">DSM 20586</strain>
    </source>
</reference>
<evidence type="ECO:0000256" key="8">
    <source>
        <dbReference type="ARBA" id="ARBA00023136"/>
    </source>
</evidence>
<comment type="caution">
    <text evidence="12">The sequence shown here is derived from an EMBL/GenBank/DDBJ whole genome shotgun (WGS) entry which is preliminary data.</text>
</comment>
<evidence type="ECO:0000256" key="4">
    <source>
        <dbReference type="ARBA" id="ARBA00022692"/>
    </source>
</evidence>
<evidence type="ECO:0000256" key="3">
    <source>
        <dbReference type="ARBA" id="ARBA00022475"/>
    </source>
</evidence>
<dbReference type="InterPro" id="IPR003439">
    <property type="entry name" value="ABC_transporter-like_ATP-bd"/>
</dbReference>
<dbReference type="GO" id="GO:0016887">
    <property type="term" value="F:ATP hydrolysis activity"/>
    <property type="evidence" value="ECO:0007669"/>
    <property type="project" value="InterPro"/>
</dbReference>
<dbReference type="GO" id="GO:0005524">
    <property type="term" value="F:ATP binding"/>
    <property type="evidence" value="ECO:0007669"/>
    <property type="project" value="UniProtKB-KW"/>
</dbReference>
<dbReference type="GO" id="GO:0140359">
    <property type="term" value="F:ABC-type transporter activity"/>
    <property type="evidence" value="ECO:0007669"/>
    <property type="project" value="InterPro"/>
</dbReference>
<dbReference type="PANTHER" id="PTHR24221:SF654">
    <property type="entry name" value="ATP-BINDING CASSETTE SUB-FAMILY B MEMBER 6"/>
    <property type="match status" value="1"/>
</dbReference>
<feature type="transmembrane region" description="Helical" evidence="9">
    <location>
        <begin position="264"/>
        <end position="286"/>
    </location>
</feature>
<dbReference type="InterPro" id="IPR011527">
    <property type="entry name" value="ABC1_TM_dom"/>
</dbReference>
<dbReference type="SUPFAM" id="SSF52540">
    <property type="entry name" value="P-loop containing nucleoside triphosphate hydrolases"/>
    <property type="match status" value="1"/>
</dbReference>
<feature type="domain" description="ABC transmembrane type-1" evidence="11">
    <location>
        <begin position="44"/>
        <end position="325"/>
    </location>
</feature>
<dbReference type="Pfam" id="PF00664">
    <property type="entry name" value="ABC_membrane"/>
    <property type="match status" value="1"/>
</dbReference>
<keyword evidence="4 9" id="KW-0812">Transmembrane</keyword>
<dbReference type="InterPro" id="IPR017871">
    <property type="entry name" value="ABC_transporter-like_CS"/>
</dbReference>
<dbReference type="RefSeq" id="WP_200778782.1">
    <property type="nucleotide sequence ID" value="NZ_FNSH01000002.1"/>
</dbReference>
<dbReference type="InterPro" id="IPR039421">
    <property type="entry name" value="Type_1_exporter"/>
</dbReference>
<dbReference type="AlphaFoldDB" id="A0AB38A8B3"/>
<keyword evidence="2" id="KW-0813">Transport</keyword>
<dbReference type="InterPro" id="IPR003593">
    <property type="entry name" value="AAA+_ATPase"/>
</dbReference>
<evidence type="ECO:0000313" key="13">
    <source>
        <dbReference type="Proteomes" id="UP000183687"/>
    </source>
</evidence>
<dbReference type="Gene3D" id="1.20.1560.10">
    <property type="entry name" value="ABC transporter type 1, transmembrane domain"/>
    <property type="match status" value="1"/>
</dbReference>
<dbReference type="PANTHER" id="PTHR24221">
    <property type="entry name" value="ATP-BINDING CASSETTE SUB-FAMILY B"/>
    <property type="match status" value="1"/>
</dbReference>
<dbReference type="Pfam" id="PF00005">
    <property type="entry name" value="ABC_tran"/>
    <property type="match status" value="1"/>
</dbReference>
<accession>A0AB38A8B3</accession>
<dbReference type="FunFam" id="3.40.50.300:FF:000854">
    <property type="entry name" value="Multidrug ABC transporter ATP-binding protein"/>
    <property type="match status" value="1"/>
</dbReference>
<evidence type="ECO:0000256" key="2">
    <source>
        <dbReference type="ARBA" id="ARBA00022448"/>
    </source>
</evidence>
<dbReference type="InterPro" id="IPR027417">
    <property type="entry name" value="P-loop_NTPase"/>
</dbReference>
<dbReference type="SMART" id="SM00382">
    <property type="entry name" value="AAA"/>
    <property type="match status" value="1"/>
</dbReference>
<sequence>MTYTHTRLNVCACIYKKPEGTAGMFDKRLLKLCQEARLYIAGNIFFQWVELLLNAAMIYVISNAVQRLYLKSWGTQELLRLVLIIICFTIARFATTKLATKMSYLASRNVKKTLREKIYKKLLALGGSWHDKVNTAELVQESVEGVEQLENYFGLYLPQFFYAFLAPITLFVLFGLYGSWTVGAILLVCVPLIPGAIMIVQKIAKKLLSTYWDQYTQLGSTFLENLQGMTTLKTYQADAWKNEQMNAESEHFRKVTMAVLTMQLNSIIVMDFLAYGGAALGIILIVKSFMDGSLSLASGLFMILLSADFFLPMRKLGSYFHIAMNGMAASDKIFTFLDQTEPKQGTQTVCGRNISVKNLGFSYDGKREVLHGIDMEIPEQSFIGIIGKSGSGKSTLARLLMRRSHPTSGEIQIDKTPLEAILEESLMETITYLGFGSVFFKGTVYENLALAMTKPDEKRMWQVLHDCQLDAFLHTQDGLQTQLLENASNLSGGQRQRLALARAILHDTPIYIFDEATSNIDIESEEAILDEIRRMAQSKTVIMISHRLANVVFADTIYCMDQGTIVESGTHNELLKQNVTYAGLWETQQMLEQYGKEAL</sequence>
<dbReference type="PROSITE" id="PS00211">
    <property type="entry name" value="ABC_TRANSPORTER_1"/>
    <property type="match status" value="1"/>
</dbReference>
<feature type="transmembrane region" description="Helical" evidence="9">
    <location>
        <begin position="183"/>
        <end position="200"/>
    </location>
</feature>
<proteinExistence type="predicted"/>
<evidence type="ECO:0000256" key="6">
    <source>
        <dbReference type="ARBA" id="ARBA00022840"/>
    </source>
</evidence>
<evidence type="ECO:0000256" key="1">
    <source>
        <dbReference type="ARBA" id="ARBA00004651"/>
    </source>
</evidence>
<evidence type="ECO:0000256" key="5">
    <source>
        <dbReference type="ARBA" id="ARBA00022741"/>
    </source>
</evidence>
<keyword evidence="8 9" id="KW-0472">Membrane</keyword>
<feature type="transmembrane region" description="Helical" evidence="9">
    <location>
        <begin position="38"/>
        <end position="61"/>
    </location>
</feature>
<feature type="transmembrane region" description="Helical" evidence="9">
    <location>
        <begin position="81"/>
        <end position="99"/>
    </location>
</feature>
<feature type="transmembrane region" description="Helical" evidence="9">
    <location>
        <begin position="160"/>
        <end position="177"/>
    </location>
</feature>
<dbReference type="EMBL" id="FNSH01000002">
    <property type="protein sequence ID" value="SEC23711.1"/>
    <property type="molecule type" value="Genomic_DNA"/>
</dbReference>
<organism evidence="12 13">
    <name type="scientific">Atopobium minutum</name>
    <dbReference type="NCBI Taxonomy" id="1381"/>
    <lineage>
        <taxon>Bacteria</taxon>
        <taxon>Bacillati</taxon>
        <taxon>Actinomycetota</taxon>
        <taxon>Coriobacteriia</taxon>
        <taxon>Coriobacteriales</taxon>
        <taxon>Atopobiaceae</taxon>
        <taxon>Atopobium</taxon>
    </lineage>
</organism>
<gene>
    <name evidence="12" type="ORF">SAMN04489746_1527</name>
</gene>
<dbReference type="PROSITE" id="PS50929">
    <property type="entry name" value="ABC_TM1F"/>
    <property type="match status" value="1"/>
</dbReference>
<protein>
    <submittedName>
        <fullName evidence="12">ATP-binding cassette, subfamily C</fullName>
    </submittedName>
</protein>
<dbReference type="PROSITE" id="PS50893">
    <property type="entry name" value="ABC_TRANSPORTER_2"/>
    <property type="match status" value="1"/>
</dbReference>
<keyword evidence="3" id="KW-1003">Cell membrane</keyword>